<dbReference type="VEuPathDB" id="FungiDB:CJI97_002103"/>
<dbReference type="PANTHER" id="PTHR31441">
    <property type="entry name" value="FOLLICULIN FAMILY MEMBER"/>
    <property type="match status" value="1"/>
</dbReference>
<dbReference type="VEuPathDB" id="FungiDB:QG37_06236"/>
<feature type="domain" description="UDENN FLCN/SMCR8-type" evidence="1">
    <location>
        <begin position="43"/>
        <end position="219"/>
    </location>
</feature>
<dbReference type="VEuPathDB" id="FungiDB:CJJ09_005651"/>
<dbReference type="PANTHER" id="PTHR31441:SF2">
    <property type="entry name" value="FOLLICULIN"/>
    <property type="match status" value="1"/>
</dbReference>
<evidence type="ECO:0000259" key="1">
    <source>
        <dbReference type="PROSITE" id="PS51834"/>
    </source>
</evidence>
<reference evidence="3" key="1">
    <citation type="journal article" date="2015" name="BMC Genomics">
        <title>Draft genome of a commonly misdiagnosed multidrug resistant pathogen Candida auris.</title>
        <authorList>
            <person name="Chatterjee S."/>
            <person name="Alampalli S.V."/>
            <person name="Nageshan R.K."/>
            <person name="Chettiar S.T."/>
            <person name="Joshi S."/>
            <person name="Tatu U.S."/>
        </authorList>
    </citation>
    <scope>NUCLEOTIDE SEQUENCE [LARGE SCALE GENOMIC DNA]</scope>
    <source>
        <strain evidence="3">6684</strain>
    </source>
</reference>
<evidence type="ECO:0000313" key="3">
    <source>
        <dbReference type="Proteomes" id="UP000037122"/>
    </source>
</evidence>
<dbReference type="VEuPathDB" id="FungiDB:CJJ07_003063"/>
<dbReference type="InterPro" id="IPR021713">
    <property type="entry name" value="Folliculin"/>
</dbReference>
<dbReference type="InterPro" id="IPR037520">
    <property type="entry name" value="Folliculin/SMCR8_longin"/>
</dbReference>
<comment type="caution">
    <text evidence="2">The sequence shown here is derived from an EMBL/GenBank/DDBJ whole genome shotgun (WGS) entry which is preliminary data.</text>
</comment>
<sequence length="219" mass="25004">MPNYVFSLAHFCEIHGPSIVICTQKSSTGTKNKASSKLQLCALCELVLPNDAVNIVSTVDEKEKYISTRYPSSQNLYTAYVKLVMKLLSVETSADSLKPVFFGDVVSGFCMSRVFKIQDVNSRGGERKYALIMGCDEEVHLLRNWDVVTTYMGEIILLIQRQVERNLAQEAEQLNVMDNERYLRRSKIRPKSLVELTNDTQIFVKIHLWAIDFLRDVLD</sequence>
<name>A0A0L0NUG9_CANAR</name>
<proteinExistence type="predicted"/>
<dbReference type="Proteomes" id="UP000037122">
    <property type="component" value="Unassembled WGS sequence"/>
</dbReference>
<organism evidence="2 3">
    <name type="scientific">Candidozyma auris</name>
    <name type="common">Yeast</name>
    <name type="synonym">Candida auris</name>
    <dbReference type="NCBI Taxonomy" id="498019"/>
    <lineage>
        <taxon>Eukaryota</taxon>
        <taxon>Fungi</taxon>
        <taxon>Dikarya</taxon>
        <taxon>Ascomycota</taxon>
        <taxon>Saccharomycotina</taxon>
        <taxon>Pichiomycetes</taxon>
        <taxon>Metschnikowiaceae</taxon>
        <taxon>Candidozyma</taxon>
    </lineage>
</organism>
<dbReference type="GO" id="GO:0005829">
    <property type="term" value="C:cytosol"/>
    <property type="evidence" value="ECO:0007669"/>
    <property type="project" value="TreeGrafter"/>
</dbReference>
<dbReference type="GO" id="GO:0005096">
    <property type="term" value="F:GTPase activator activity"/>
    <property type="evidence" value="ECO:0007669"/>
    <property type="project" value="InterPro"/>
</dbReference>
<dbReference type="GO" id="GO:1904263">
    <property type="term" value="P:positive regulation of TORC1 signaling"/>
    <property type="evidence" value="ECO:0007669"/>
    <property type="project" value="TreeGrafter"/>
</dbReference>
<dbReference type="Pfam" id="PF11704">
    <property type="entry name" value="Folliculin"/>
    <property type="match status" value="1"/>
</dbReference>
<dbReference type="InterPro" id="IPR037521">
    <property type="entry name" value="FLCN/SMCR8_DENN"/>
</dbReference>
<protein>
    <recommendedName>
        <fullName evidence="1">UDENN FLCN/SMCR8-type domain-containing protein</fullName>
    </recommendedName>
</protein>
<dbReference type="VEuPathDB" id="FungiDB:B9J08_002558"/>
<dbReference type="VEuPathDB" id="FungiDB:CJI96_0005112"/>
<dbReference type="AlphaFoldDB" id="A0A0L0NUG9"/>
<accession>A0A0L0NUG9</accession>
<evidence type="ECO:0000313" key="2">
    <source>
        <dbReference type="EMBL" id="KND97821.1"/>
    </source>
</evidence>
<dbReference type="EMBL" id="LGST01000041">
    <property type="protein sequence ID" value="KND97821.1"/>
    <property type="molecule type" value="Genomic_DNA"/>
</dbReference>
<gene>
    <name evidence="2" type="ORF">QG37_06236</name>
</gene>
<dbReference type="PROSITE" id="PS51834">
    <property type="entry name" value="DENN_FLCN_SMCR8"/>
    <property type="match status" value="1"/>
</dbReference>